<accession>A0A7Z9CHW3</accession>
<gene>
    <name evidence="1" type="ORF">NCTC12929_02177</name>
</gene>
<sequence length="146" mass="16973">MMKIEERHKQKCSSTAICQENNIKFILNNANGFIKVQLDGGVIPKGKEPKCCDFYFYKENEIEIFVELKGVDVTKSFNQLESSFNHFAQKFPKIHAFSIVKGSLPKTNTKLQKFETKMKKKNVDFKQKTNLLITEYVDDKKDIIIK</sequence>
<reference evidence="1 2" key="1">
    <citation type="submission" date="2018-11" db="EMBL/GenBank/DDBJ databases">
        <authorList>
            <consortium name="Pathogen Informatics"/>
        </authorList>
    </citation>
    <scope>NUCLEOTIDE SEQUENCE [LARGE SCALE GENOMIC DNA]</scope>
    <source>
        <strain evidence="1 2">NCTC12929</strain>
    </source>
</reference>
<dbReference type="AlphaFoldDB" id="A0A7Z9CHW3"/>
<dbReference type="RefSeq" id="WP_125151814.1">
    <property type="nucleotide sequence ID" value="NZ_UYIV01000001.1"/>
</dbReference>
<organism evidence="1 2">
    <name type="scientific">Bergeyella zoohelcum</name>
    <dbReference type="NCBI Taxonomy" id="1015"/>
    <lineage>
        <taxon>Bacteria</taxon>
        <taxon>Pseudomonadati</taxon>
        <taxon>Bacteroidota</taxon>
        <taxon>Flavobacteriia</taxon>
        <taxon>Flavobacteriales</taxon>
        <taxon>Weeksellaceae</taxon>
        <taxon>Bergeyella</taxon>
    </lineage>
</organism>
<evidence type="ECO:0000313" key="2">
    <source>
        <dbReference type="Proteomes" id="UP000270205"/>
    </source>
</evidence>
<protein>
    <submittedName>
        <fullName evidence="1">Uncharacterized protein</fullName>
    </submittedName>
</protein>
<proteinExistence type="predicted"/>
<dbReference type="Proteomes" id="UP000270205">
    <property type="component" value="Unassembled WGS sequence"/>
</dbReference>
<comment type="caution">
    <text evidence="1">The sequence shown here is derived from an EMBL/GenBank/DDBJ whole genome shotgun (WGS) entry which is preliminary data.</text>
</comment>
<evidence type="ECO:0000313" key="1">
    <source>
        <dbReference type="EMBL" id="VDH06024.1"/>
    </source>
</evidence>
<name>A0A7Z9CHW3_9FLAO</name>
<dbReference type="EMBL" id="UYIV01000001">
    <property type="protein sequence ID" value="VDH06024.1"/>
    <property type="molecule type" value="Genomic_DNA"/>
</dbReference>